<reference evidence="2" key="1">
    <citation type="journal article" date="2020" name="Cell">
        <title>Large-Scale Comparative Analyses of Tick Genomes Elucidate Their Genetic Diversity and Vector Capacities.</title>
        <authorList>
            <consortium name="Tick Genome and Microbiome Consortium (TIGMIC)"/>
            <person name="Jia N."/>
            <person name="Wang J."/>
            <person name="Shi W."/>
            <person name="Du L."/>
            <person name="Sun Y."/>
            <person name="Zhan W."/>
            <person name="Jiang J.F."/>
            <person name="Wang Q."/>
            <person name="Zhang B."/>
            <person name="Ji P."/>
            <person name="Bell-Sakyi L."/>
            <person name="Cui X.M."/>
            <person name="Yuan T.T."/>
            <person name="Jiang B.G."/>
            <person name="Yang W.F."/>
            <person name="Lam T.T."/>
            <person name="Chang Q.C."/>
            <person name="Ding S.J."/>
            <person name="Wang X.J."/>
            <person name="Zhu J.G."/>
            <person name="Ruan X.D."/>
            <person name="Zhao L."/>
            <person name="Wei J.T."/>
            <person name="Ye R.Z."/>
            <person name="Que T.C."/>
            <person name="Du C.H."/>
            <person name="Zhou Y.H."/>
            <person name="Cheng J.X."/>
            <person name="Dai P.F."/>
            <person name="Guo W.B."/>
            <person name="Han X.H."/>
            <person name="Huang E.J."/>
            <person name="Li L.F."/>
            <person name="Wei W."/>
            <person name="Gao Y.C."/>
            <person name="Liu J.Z."/>
            <person name="Shao H.Z."/>
            <person name="Wang X."/>
            <person name="Wang C.C."/>
            <person name="Yang T.C."/>
            <person name="Huo Q.B."/>
            <person name="Li W."/>
            <person name="Chen H.Y."/>
            <person name="Chen S.E."/>
            <person name="Zhou L.G."/>
            <person name="Ni X.B."/>
            <person name="Tian J.H."/>
            <person name="Sheng Y."/>
            <person name="Liu T."/>
            <person name="Pan Y.S."/>
            <person name="Xia L.Y."/>
            <person name="Li J."/>
            <person name="Zhao F."/>
            <person name="Cao W.C."/>
        </authorList>
    </citation>
    <scope>NUCLEOTIDE SEQUENCE</scope>
    <source>
        <strain evidence="2">Rmic-2018</strain>
    </source>
</reference>
<sequence length="180" mass="19454">MRCVRKIQGGTLYVQLPGMHHPPCLATGSRANEWAGECGVVRGMRLTARSRSVRARNDGKHPQPVCTPTPPGAYLGTTFKGGSRFPLSQSCRDEAQRCLNAALFSPSPGGLTGEFTSSRGDQTTLLFDTGRAHKTMRRHHSVELLLQVEPCKEAHNGRTSPPELRFVPGHHPGPLAKGGP</sequence>
<comment type="caution">
    <text evidence="2">The sequence shown here is derived from an EMBL/GenBank/DDBJ whole genome shotgun (WGS) entry which is preliminary data.</text>
</comment>
<keyword evidence="3" id="KW-1185">Reference proteome</keyword>
<evidence type="ECO:0000313" key="2">
    <source>
        <dbReference type="EMBL" id="KAH8019816.1"/>
    </source>
</evidence>
<evidence type="ECO:0000256" key="1">
    <source>
        <dbReference type="SAM" id="MobiDB-lite"/>
    </source>
</evidence>
<protein>
    <submittedName>
        <fullName evidence="2">Uncharacterized protein</fullName>
    </submittedName>
</protein>
<dbReference type="AlphaFoldDB" id="A0A9J6DCM3"/>
<gene>
    <name evidence="2" type="ORF">HPB51_022550</name>
</gene>
<organism evidence="2 3">
    <name type="scientific">Rhipicephalus microplus</name>
    <name type="common">Cattle tick</name>
    <name type="synonym">Boophilus microplus</name>
    <dbReference type="NCBI Taxonomy" id="6941"/>
    <lineage>
        <taxon>Eukaryota</taxon>
        <taxon>Metazoa</taxon>
        <taxon>Ecdysozoa</taxon>
        <taxon>Arthropoda</taxon>
        <taxon>Chelicerata</taxon>
        <taxon>Arachnida</taxon>
        <taxon>Acari</taxon>
        <taxon>Parasitiformes</taxon>
        <taxon>Ixodida</taxon>
        <taxon>Ixodoidea</taxon>
        <taxon>Ixodidae</taxon>
        <taxon>Rhipicephalinae</taxon>
        <taxon>Rhipicephalus</taxon>
        <taxon>Boophilus</taxon>
    </lineage>
</organism>
<accession>A0A9J6DCM3</accession>
<reference evidence="2" key="2">
    <citation type="submission" date="2021-09" db="EMBL/GenBank/DDBJ databases">
        <authorList>
            <person name="Jia N."/>
            <person name="Wang J."/>
            <person name="Shi W."/>
            <person name="Du L."/>
            <person name="Sun Y."/>
            <person name="Zhan W."/>
            <person name="Jiang J."/>
            <person name="Wang Q."/>
            <person name="Zhang B."/>
            <person name="Ji P."/>
            <person name="Sakyi L.B."/>
            <person name="Cui X."/>
            <person name="Yuan T."/>
            <person name="Jiang B."/>
            <person name="Yang W."/>
            <person name="Lam T.T.-Y."/>
            <person name="Chang Q."/>
            <person name="Ding S."/>
            <person name="Wang X."/>
            <person name="Zhu J."/>
            <person name="Ruan X."/>
            <person name="Zhao L."/>
            <person name="Wei J."/>
            <person name="Que T."/>
            <person name="Du C."/>
            <person name="Cheng J."/>
            <person name="Dai P."/>
            <person name="Han X."/>
            <person name="Huang E."/>
            <person name="Gao Y."/>
            <person name="Liu J."/>
            <person name="Shao H."/>
            <person name="Ye R."/>
            <person name="Li L."/>
            <person name="Wei W."/>
            <person name="Wang X."/>
            <person name="Wang C."/>
            <person name="Huo Q."/>
            <person name="Li W."/>
            <person name="Guo W."/>
            <person name="Chen H."/>
            <person name="Chen S."/>
            <person name="Zhou L."/>
            <person name="Zhou L."/>
            <person name="Ni X."/>
            <person name="Tian J."/>
            <person name="Zhou Y."/>
            <person name="Sheng Y."/>
            <person name="Liu T."/>
            <person name="Pan Y."/>
            <person name="Xia L."/>
            <person name="Li J."/>
            <person name="Zhao F."/>
            <person name="Cao W."/>
        </authorList>
    </citation>
    <scope>NUCLEOTIDE SEQUENCE</scope>
    <source>
        <strain evidence="2">Rmic-2018</strain>
        <tissue evidence="2">Larvae</tissue>
    </source>
</reference>
<proteinExistence type="predicted"/>
<dbReference type="Proteomes" id="UP000821866">
    <property type="component" value="Chromosome 8"/>
</dbReference>
<evidence type="ECO:0000313" key="3">
    <source>
        <dbReference type="Proteomes" id="UP000821866"/>
    </source>
</evidence>
<feature type="region of interest" description="Disordered" evidence="1">
    <location>
        <begin position="154"/>
        <end position="180"/>
    </location>
</feature>
<name>A0A9J6DCM3_RHIMP</name>
<dbReference type="EMBL" id="JABSTU010000010">
    <property type="protein sequence ID" value="KAH8019816.1"/>
    <property type="molecule type" value="Genomic_DNA"/>
</dbReference>